<dbReference type="PANTHER" id="PTHR34934">
    <property type="entry name" value="FLAVIN-DEPENDENT THYMIDYLATE SYNTHASE"/>
    <property type="match status" value="1"/>
</dbReference>
<dbReference type="Proteomes" id="UP000034201">
    <property type="component" value="Unassembled WGS sequence"/>
</dbReference>
<dbReference type="EMBL" id="LCQQ01000002">
    <property type="protein sequence ID" value="KKW21618.1"/>
    <property type="molecule type" value="Genomic_DNA"/>
</dbReference>
<comment type="caution">
    <text evidence="1">The sequence shown here is derived from an EMBL/GenBank/DDBJ whole genome shotgun (WGS) entry which is preliminary data.</text>
</comment>
<dbReference type="AlphaFoldDB" id="A0A0G1WS10"/>
<dbReference type="SUPFAM" id="SSF69796">
    <property type="entry name" value="Thymidylate synthase-complementing protein Thy1"/>
    <property type="match status" value="2"/>
</dbReference>
<proteinExistence type="predicted"/>
<dbReference type="GO" id="GO:0004799">
    <property type="term" value="F:thymidylate synthase activity"/>
    <property type="evidence" value="ECO:0007669"/>
    <property type="project" value="TreeGrafter"/>
</dbReference>
<dbReference type="GO" id="GO:0006231">
    <property type="term" value="P:dTMP biosynthetic process"/>
    <property type="evidence" value="ECO:0007669"/>
    <property type="project" value="InterPro"/>
</dbReference>
<sequence length="572" mass="66571">MPRPIESFAPQFIPDAYTSEDRRRIQQFFTNLDRSVYALLIPSPELVGALCSRMSRATQDIRAIFLREFIDPFLAPDPLPGESDDAFAERRTYGNELRYFIEFLEAHPFETLFANPRARRFYVQWLAEYGDDSIAQMAGMHLAFSGISQVAIKHIENMRIGIAPIEKSTRYVDYSKKVNGRFLYYTDPSLEDLGLRDEYEAAMDGLFNTYTALIPRLAATLQKKFPDIPQKVIEKKAFDTLRGILPMATLSQVSFFGNGQAFEYMMARSLRHTLGEIRWAAEEAYRELSRIGPSFFRRLKGEAQGSAETYQEYLAGRKNRMAPFVKEFLVDNDRSDGITKSSKVTVRLIERDPEGEAKVIAGMLYEAPNCHRTWKEIYEEVLRMPQSSRERILRANLEGRDKRWQRVSRAFEHAYTLFEIEMNIGAWRDLHRHRMLTQEHQFFTCHHGFDTPPEIVEAGLLPEFSGALEKAKTVFLKIAARDPHLAQYAVPLAYRVRFIQRENLRQSFWQIELRTISQGHPDYRHVEQEKYRLLKSAYPLLASFILADMNEYDFARRETDARIEKKKKDLGI</sequence>
<dbReference type="InterPro" id="IPR003669">
    <property type="entry name" value="Thymidylate_synthase_ThyX"/>
</dbReference>
<accession>A0A0G1WS10</accession>
<organism evidence="1 2">
    <name type="scientific">Candidatus Adlerbacteria bacterium GW2011_GWC1_50_9</name>
    <dbReference type="NCBI Taxonomy" id="1618608"/>
    <lineage>
        <taxon>Bacteria</taxon>
        <taxon>Candidatus Adleribacteriota</taxon>
    </lineage>
</organism>
<name>A0A0G1WS10_9BACT</name>
<protein>
    <submittedName>
        <fullName evidence="1">Thymidylate synthase complementing protein ThyX</fullName>
    </submittedName>
</protein>
<evidence type="ECO:0000313" key="1">
    <source>
        <dbReference type="EMBL" id="KKW21618.1"/>
    </source>
</evidence>
<evidence type="ECO:0000313" key="2">
    <source>
        <dbReference type="Proteomes" id="UP000034201"/>
    </source>
</evidence>
<dbReference type="PANTHER" id="PTHR34934:SF1">
    <property type="entry name" value="FLAVIN-DEPENDENT THYMIDYLATE SYNTHASE"/>
    <property type="match status" value="1"/>
</dbReference>
<reference evidence="1 2" key="1">
    <citation type="journal article" date="2015" name="Nature">
        <title>rRNA introns, odd ribosomes, and small enigmatic genomes across a large radiation of phyla.</title>
        <authorList>
            <person name="Brown C.T."/>
            <person name="Hug L.A."/>
            <person name="Thomas B.C."/>
            <person name="Sharon I."/>
            <person name="Castelle C.J."/>
            <person name="Singh A."/>
            <person name="Wilkins M.J."/>
            <person name="Williams K.H."/>
            <person name="Banfield J.F."/>
        </authorList>
    </citation>
    <scope>NUCLEOTIDE SEQUENCE [LARGE SCALE GENOMIC DNA]</scope>
</reference>
<dbReference type="GO" id="GO:0050797">
    <property type="term" value="F:thymidylate synthase (FAD) activity"/>
    <property type="evidence" value="ECO:0007669"/>
    <property type="project" value="InterPro"/>
</dbReference>
<dbReference type="InterPro" id="IPR036098">
    <property type="entry name" value="Thymidylate_synthase_ThyX_sf"/>
</dbReference>
<dbReference type="CDD" id="cd20175">
    <property type="entry name" value="ThyX"/>
    <property type="match status" value="1"/>
</dbReference>
<dbReference type="PROSITE" id="PS51331">
    <property type="entry name" value="THYX"/>
    <property type="match status" value="2"/>
</dbReference>
<gene>
    <name evidence="1" type="ORF">UY61_C0002G0002</name>
</gene>
<dbReference type="GO" id="GO:0050660">
    <property type="term" value="F:flavin adenine dinucleotide binding"/>
    <property type="evidence" value="ECO:0007669"/>
    <property type="project" value="InterPro"/>
</dbReference>
<dbReference type="GO" id="GO:0070402">
    <property type="term" value="F:NADPH binding"/>
    <property type="evidence" value="ECO:0007669"/>
    <property type="project" value="TreeGrafter"/>
</dbReference>
<dbReference type="Gene3D" id="3.30.1360.170">
    <property type="match status" value="2"/>
</dbReference>
<dbReference type="Pfam" id="PF02511">
    <property type="entry name" value="Thy1"/>
    <property type="match status" value="2"/>
</dbReference>